<gene>
    <name evidence="1" type="ORF">NZ35_12900</name>
</gene>
<accession>A0A0A6DAQ0</accession>
<evidence type="ECO:0000313" key="2">
    <source>
        <dbReference type="Proteomes" id="UP000030564"/>
    </source>
</evidence>
<comment type="caution">
    <text evidence="1">The sequence shown here is derived from an EMBL/GenBank/DDBJ whole genome shotgun (WGS) entry which is preliminary data.</text>
</comment>
<reference evidence="1 2" key="1">
    <citation type="submission" date="2014-10" db="EMBL/GenBank/DDBJ databases">
        <title>Draft genome sequence of Pseudomonas chlororaphis EA105.</title>
        <authorList>
            <person name="McCully L.M."/>
            <person name="Bitzer A.S."/>
            <person name="Spence C."/>
            <person name="Bais H."/>
            <person name="Silby M.W."/>
        </authorList>
    </citation>
    <scope>NUCLEOTIDE SEQUENCE [LARGE SCALE GENOMIC DNA]</scope>
    <source>
        <strain evidence="1 2">EA105</strain>
    </source>
</reference>
<evidence type="ECO:0000313" key="1">
    <source>
        <dbReference type="EMBL" id="KHA72863.1"/>
    </source>
</evidence>
<protein>
    <submittedName>
        <fullName evidence="1">Uncharacterized protein</fullName>
    </submittedName>
</protein>
<name>A0A0A6DAQ0_9PSED</name>
<sequence length="117" mass="12921">MAGSVIDITFIVIRPVLALHQRHSSQLIAHIPAHGLSALQLQLIASAIKSLRNLRFSRQRAIVALGQTSIAASRGKHRKNRRTAVVTVEQIARRIVIKCLGVIAPLIRVQRCGQQIR</sequence>
<dbReference type="EMBL" id="JSFK01000009">
    <property type="protein sequence ID" value="KHA72863.1"/>
    <property type="molecule type" value="Genomic_DNA"/>
</dbReference>
<dbReference type="AlphaFoldDB" id="A0A0A6DAQ0"/>
<dbReference type="Proteomes" id="UP000030564">
    <property type="component" value="Unassembled WGS sequence"/>
</dbReference>
<proteinExistence type="predicted"/>
<organism evidence="1 2">
    <name type="scientific">Pseudomonas chlororaphis</name>
    <dbReference type="NCBI Taxonomy" id="587753"/>
    <lineage>
        <taxon>Bacteria</taxon>
        <taxon>Pseudomonadati</taxon>
        <taxon>Pseudomonadota</taxon>
        <taxon>Gammaproteobacteria</taxon>
        <taxon>Pseudomonadales</taxon>
        <taxon>Pseudomonadaceae</taxon>
        <taxon>Pseudomonas</taxon>
    </lineage>
</organism>